<dbReference type="InterPro" id="IPR039757">
    <property type="entry name" value="EIF2D"/>
</dbReference>
<sequence length="594" mass="63564">MFKKALAHHSNATPIRSSARRALVTSIFAQYPALNESVSAQGEDAPGKLSEKDLGRALVPEGVRSSNFETSAGIEGIMYLSPDGDPLWLSIGRGSKELVPTLSLLAHLPPHVHPFPVLQLPVPIPAPLLAGAALFLPAVRHLQTPWRLPQLAPGSIFALVAGGSGDVSYVGIGRVAAADGLEGALTRLVKHRTEGVECDEGKFADIICITDDHLWDMGSKPALASFPLPKPREPLVTPPQAESTDADAAKEGVAALSLDDGEEPTVEESEPLTASEVSTLLTAAFLQTLSTLSAATLPLPASQLYSSHILPNRPAYIPAARRDDVVIGRSEWKKLTKWMKEVAKDGIIKTKETKGEVVVTSFDPKHPAIDGHVSFKTISEDEAKAARRTAREEEAAAPPKTLDIQELWRPAGSSAAFWAACGIEKGSLNQPSSIKPLFDAYIEKNGLEDKEHRRLVALDKPLAAAVGAKEGQALVRDEALRRLRAGLGWAVSIGGTVKKGALNPITIQVKTRQGRKQVTLVAGLEGFVIDPDDFADDLRRRCAGSTSVQPLTGASPKLNLKEVMVQGTQGKAVTEALVERGVPRRWIKDEGKKK</sequence>
<dbReference type="CDD" id="cd11608">
    <property type="entry name" value="eIF2D_C"/>
    <property type="match status" value="1"/>
</dbReference>
<dbReference type="InterPro" id="IPR001950">
    <property type="entry name" value="SUI1"/>
</dbReference>
<evidence type="ECO:0000313" key="3">
    <source>
        <dbReference type="EMBL" id="GMK53938.1"/>
    </source>
</evidence>
<dbReference type="Gene3D" id="3.30.780.10">
    <property type="entry name" value="SUI1-like domain"/>
    <property type="match status" value="1"/>
</dbReference>
<dbReference type="SUPFAM" id="SSF47592">
    <property type="entry name" value="SWIB/MDM2 domain"/>
    <property type="match status" value="1"/>
</dbReference>
<dbReference type="EMBL" id="BTCM01000001">
    <property type="protein sequence ID" value="GMK53938.1"/>
    <property type="molecule type" value="Genomic_DNA"/>
</dbReference>
<dbReference type="InterPro" id="IPR041366">
    <property type="entry name" value="Pre-PUA"/>
</dbReference>
<feature type="region of interest" description="Disordered" evidence="1">
    <location>
        <begin position="226"/>
        <end position="247"/>
    </location>
</feature>
<dbReference type="InterPro" id="IPR058886">
    <property type="entry name" value="SWIB_eIF2D"/>
</dbReference>
<dbReference type="PROSITE" id="PS50296">
    <property type="entry name" value="SUI1"/>
    <property type="match status" value="1"/>
</dbReference>
<dbReference type="InterPro" id="IPR057429">
    <property type="entry name" value="WH_eIF2D"/>
</dbReference>
<dbReference type="PANTHER" id="PTHR12217">
    <property type="entry name" value="EUKARYOTIC TRANSLATION INITIATION FACTOR 2D"/>
    <property type="match status" value="1"/>
</dbReference>
<reference evidence="3" key="1">
    <citation type="journal article" date="2023" name="BMC Genomics">
        <title>Chromosome-level genome assemblies of Cutaneotrichosporon spp. (Trichosporonales, Basidiomycota) reveal imbalanced evolution between nucleotide sequences and chromosome synteny.</title>
        <authorList>
            <person name="Kobayashi Y."/>
            <person name="Kayamori A."/>
            <person name="Aoki K."/>
            <person name="Shiwa Y."/>
            <person name="Matsutani M."/>
            <person name="Fujita N."/>
            <person name="Sugita T."/>
            <person name="Iwasaki W."/>
            <person name="Tanaka N."/>
            <person name="Takashima M."/>
        </authorList>
    </citation>
    <scope>NUCLEOTIDE SEQUENCE</scope>
    <source>
        <strain evidence="3">HIS016</strain>
    </source>
</reference>
<name>A0AAD3TN59_9TREE</name>
<protein>
    <recommendedName>
        <fullName evidence="2">SUI1 domain-containing protein</fullName>
    </recommendedName>
</protein>
<accession>A0AAD3TN59</accession>
<dbReference type="Pfam" id="PF17832">
    <property type="entry name" value="Pre-PUA"/>
    <property type="match status" value="1"/>
</dbReference>
<dbReference type="GO" id="GO:0001731">
    <property type="term" value="P:formation of translation preinitiation complex"/>
    <property type="evidence" value="ECO:0007669"/>
    <property type="project" value="InterPro"/>
</dbReference>
<organism evidence="3 4">
    <name type="scientific">Cutaneotrichosporon spelunceum</name>
    <dbReference type="NCBI Taxonomy" id="1672016"/>
    <lineage>
        <taxon>Eukaryota</taxon>
        <taxon>Fungi</taxon>
        <taxon>Dikarya</taxon>
        <taxon>Basidiomycota</taxon>
        <taxon>Agaricomycotina</taxon>
        <taxon>Tremellomycetes</taxon>
        <taxon>Trichosporonales</taxon>
        <taxon>Trichosporonaceae</taxon>
        <taxon>Cutaneotrichosporon</taxon>
    </lineage>
</organism>
<dbReference type="AlphaFoldDB" id="A0AAD3TN59"/>
<feature type="domain" description="SUI1" evidence="2">
    <location>
        <begin position="505"/>
        <end position="581"/>
    </location>
</feature>
<dbReference type="Pfam" id="PF25304">
    <property type="entry name" value="WHD_eIF2D"/>
    <property type="match status" value="1"/>
</dbReference>
<dbReference type="InterPro" id="IPR039759">
    <property type="entry name" value="eIF2D_SUI1"/>
</dbReference>
<dbReference type="InterPro" id="IPR036885">
    <property type="entry name" value="SWIB_MDM2_dom_sf"/>
</dbReference>
<dbReference type="Proteomes" id="UP001222932">
    <property type="component" value="Unassembled WGS sequence"/>
</dbReference>
<proteinExistence type="predicted"/>
<dbReference type="Gene3D" id="3.10.400.20">
    <property type="match status" value="1"/>
</dbReference>
<comment type="caution">
    <text evidence="3">The sequence shown here is derived from an EMBL/GenBank/DDBJ whole genome shotgun (WGS) entry which is preliminary data.</text>
</comment>
<evidence type="ECO:0000313" key="4">
    <source>
        <dbReference type="Proteomes" id="UP001222932"/>
    </source>
</evidence>
<dbReference type="PANTHER" id="PTHR12217:SF4">
    <property type="entry name" value="EUKARYOTIC TRANSLATION INITIATION FACTOR 2D"/>
    <property type="match status" value="1"/>
</dbReference>
<keyword evidence="4" id="KW-1185">Reference proteome</keyword>
<dbReference type="InterPro" id="IPR036877">
    <property type="entry name" value="SUI1_dom_sf"/>
</dbReference>
<dbReference type="SUPFAM" id="SSF55159">
    <property type="entry name" value="eIF1-like"/>
    <property type="match status" value="1"/>
</dbReference>
<evidence type="ECO:0000259" key="2">
    <source>
        <dbReference type="PROSITE" id="PS50296"/>
    </source>
</evidence>
<evidence type="ECO:0000256" key="1">
    <source>
        <dbReference type="SAM" id="MobiDB-lite"/>
    </source>
</evidence>
<gene>
    <name evidence="3" type="ORF">CspeluHIS016_0105240</name>
</gene>
<dbReference type="FunFam" id="3.30.780.10:FF:000008">
    <property type="entry name" value="eukaryotic translation initiation factor 2D"/>
    <property type="match status" value="1"/>
</dbReference>
<reference evidence="3" key="2">
    <citation type="submission" date="2023-06" db="EMBL/GenBank/DDBJ databases">
        <authorList>
            <person name="Kobayashi Y."/>
            <person name="Kayamori A."/>
            <person name="Aoki K."/>
            <person name="Shiwa Y."/>
            <person name="Fujita N."/>
            <person name="Sugita T."/>
            <person name="Iwasaki W."/>
            <person name="Tanaka N."/>
            <person name="Takashima M."/>
        </authorList>
    </citation>
    <scope>NUCLEOTIDE SEQUENCE</scope>
    <source>
        <strain evidence="3">HIS016</strain>
    </source>
</reference>
<dbReference type="GO" id="GO:0003743">
    <property type="term" value="F:translation initiation factor activity"/>
    <property type="evidence" value="ECO:0007669"/>
    <property type="project" value="InterPro"/>
</dbReference>
<dbReference type="Pfam" id="PF26291">
    <property type="entry name" value="SWIB_eIF2D"/>
    <property type="match status" value="1"/>
</dbReference>
<dbReference type="Pfam" id="PF01253">
    <property type="entry name" value="SUI1"/>
    <property type="match status" value="1"/>
</dbReference>